<evidence type="ECO:0000313" key="7">
    <source>
        <dbReference type="EMBL" id="SPJ82524.1"/>
    </source>
</evidence>
<feature type="region of interest" description="Disordered" evidence="5">
    <location>
        <begin position="1"/>
        <end position="178"/>
    </location>
</feature>
<evidence type="ECO:0000256" key="3">
    <source>
        <dbReference type="ARBA" id="ARBA00023122"/>
    </source>
</evidence>
<feature type="domain" description="CBS" evidence="6">
    <location>
        <begin position="462"/>
        <end position="520"/>
    </location>
</feature>
<name>A0AAE8MH34_9HYPO</name>
<dbReference type="GO" id="GO:0031588">
    <property type="term" value="C:nucleotide-activated protein kinase complex"/>
    <property type="evidence" value="ECO:0007669"/>
    <property type="project" value="TreeGrafter"/>
</dbReference>
<feature type="domain" description="CBS" evidence="6">
    <location>
        <begin position="312"/>
        <end position="376"/>
    </location>
</feature>
<dbReference type="PANTHER" id="PTHR13780">
    <property type="entry name" value="AMP-ACTIVATED PROTEIN KINASE, GAMMA REGULATORY SUBUNIT"/>
    <property type="match status" value="1"/>
</dbReference>
<evidence type="ECO:0000256" key="2">
    <source>
        <dbReference type="ARBA" id="ARBA00022737"/>
    </source>
</evidence>
<evidence type="ECO:0000256" key="1">
    <source>
        <dbReference type="ARBA" id="ARBA00006750"/>
    </source>
</evidence>
<dbReference type="CDD" id="cd04641">
    <property type="entry name" value="CBS_euAMPK_gamma-like_repeat2"/>
    <property type="match status" value="1"/>
</dbReference>
<dbReference type="InterPro" id="IPR046342">
    <property type="entry name" value="CBS_dom_sf"/>
</dbReference>
<gene>
    <name evidence="7" type="ORF">FTOL_09929</name>
</gene>
<dbReference type="PROSITE" id="PS51371">
    <property type="entry name" value="CBS"/>
    <property type="match status" value="4"/>
</dbReference>
<feature type="compositionally biased region" description="Low complexity" evidence="5">
    <location>
        <begin position="37"/>
        <end position="60"/>
    </location>
</feature>
<feature type="compositionally biased region" description="Basic and acidic residues" evidence="5">
    <location>
        <begin position="8"/>
        <end position="17"/>
    </location>
</feature>
<organism evidence="7 8">
    <name type="scientific">Fusarium torulosum</name>
    <dbReference type="NCBI Taxonomy" id="33205"/>
    <lineage>
        <taxon>Eukaryota</taxon>
        <taxon>Fungi</taxon>
        <taxon>Dikarya</taxon>
        <taxon>Ascomycota</taxon>
        <taxon>Pezizomycotina</taxon>
        <taxon>Sordariomycetes</taxon>
        <taxon>Hypocreomycetidae</taxon>
        <taxon>Hypocreales</taxon>
        <taxon>Nectriaceae</taxon>
        <taxon>Fusarium</taxon>
    </lineage>
</organism>
<keyword evidence="8" id="KW-1185">Reference proteome</keyword>
<evidence type="ECO:0000256" key="5">
    <source>
        <dbReference type="SAM" id="MobiDB-lite"/>
    </source>
</evidence>
<dbReference type="PANTHER" id="PTHR13780:SF35">
    <property type="entry name" value="LD22662P"/>
    <property type="match status" value="1"/>
</dbReference>
<accession>A0AAE8MH34</accession>
<comment type="similarity">
    <text evidence="1">Belongs to the 5'-AMP-activated protein kinase gamma subunit family.</text>
</comment>
<keyword evidence="3 4" id="KW-0129">CBS domain</keyword>
<dbReference type="GO" id="GO:0019887">
    <property type="term" value="F:protein kinase regulator activity"/>
    <property type="evidence" value="ECO:0007669"/>
    <property type="project" value="TreeGrafter"/>
</dbReference>
<evidence type="ECO:0000313" key="8">
    <source>
        <dbReference type="Proteomes" id="UP001187734"/>
    </source>
</evidence>
<dbReference type="InterPro" id="IPR000644">
    <property type="entry name" value="CBS_dom"/>
</dbReference>
<dbReference type="CDD" id="cd04618">
    <property type="entry name" value="CBS_euAMPK_gamma-like_repeat1"/>
    <property type="match status" value="1"/>
</dbReference>
<dbReference type="GO" id="GO:0005634">
    <property type="term" value="C:nucleus"/>
    <property type="evidence" value="ECO:0007669"/>
    <property type="project" value="TreeGrafter"/>
</dbReference>
<dbReference type="Proteomes" id="UP001187734">
    <property type="component" value="Unassembled WGS sequence"/>
</dbReference>
<sequence>MEGNPETEPVRGDRPLEAEAEEQAEAQAPADIDLPSEPQGQQGQPEATNEALAENIANANVKSWIEAQSETQPQQPQPEPPTDDTSTEVDDAVGELPRVENEAPSTVPGLTGTTAGSASTTTSVPGTDAPAPAPATSAEAGVGVGAGPALITPRGRAASASTGSPSTTAGHGHVPQFVAPSSYLRRRTSIRSPMAPSEPKPLSPLDKDQLQGLNAIRDFLKVRTSYDVLPLSFRLIVLDTDLLIKKAINILTQNSIVSAPLWNSKTSRFAGILTSTDFINVIQYYWQFPDEFSKLDQFRLSSLRDIEKAIGAIPIETVSVHPSKPLYEACRRMLKTRARRIPLIDVDSETNKEMVVSVITQYRILKFIAVNNEHNTVLLKKTVRDIGLGTYTGIATASMHSSVLEVVHLMVKHNISCVPIIDSHGRVLNVFEAVDVIPCIRGGAYEELDGSVGEALCRRSDESPGIYTCTEGDRLDSIFDTVRKSRVHRLIVVDDDNKLKGIISLSDILKYVLLYGVEDTSNWA</sequence>
<dbReference type="AlphaFoldDB" id="A0AAE8MH34"/>
<feature type="compositionally biased region" description="Low complexity" evidence="5">
    <location>
        <begin position="111"/>
        <end position="123"/>
    </location>
</feature>
<dbReference type="GO" id="GO:0005737">
    <property type="term" value="C:cytoplasm"/>
    <property type="evidence" value="ECO:0007669"/>
    <property type="project" value="TreeGrafter"/>
</dbReference>
<feature type="compositionally biased region" description="Acidic residues" evidence="5">
    <location>
        <begin position="81"/>
        <end position="93"/>
    </location>
</feature>
<protein>
    <submittedName>
        <fullName evidence="7">Probable nuclear protein SNF4</fullName>
    </submittedName>
</protein>
<dbReference type="InterPro" id="IPR050511">
    <property type="entry name" value="AMPK_gamma/SDS23_families"/>
</dbReference>
<feature type="compositionally biased region" description="Low complexity" evidence="5">
    <location>
        <begin position="134"/>
        <end position="173"/>
    </location>
</feature>
<dbReference type="Pfam" id="PF00571">
    <property type="entry name" value="CBS"/>
    <property type="match status" value="3"/>
</dbReference>
<feature type="domain" description="CBS" evidence="6">
    <location>
        <begin position="390"/>
        <end position="447"/>
    </location>
</feature>
<comment type="caution">
    <text evidence="7">The sequence shown here is derived from an EMBL/GenBank/DDBJ whole genome shotgun (WGS) entry which is preliminary data.</text>
</comment>
<dbReference type="GO" id="GO:0016208">
    <property type="term" value="F:AMP binding"/>
    <property type="evidence" value="ECO:0007669"/>
    <property type="project" value="TreeGrafter"/>
</dbReference>
<evidence type="ECO:0000259" key="6">
    <source>
        <dbReference type="PROSITE" id="PS51371"/>
    </source>
</evidence>
<reference evidence="7" key="1">
    <citation type="submission" date="2018-03" db="EMBL/GenBank/DDBJ databases">
        <authorList>
            <person name="Guldener U."/>
        </authorList>
    </citation>
    <scope>NUCLEOTIDE SEQUENCE</scope>
</reference>
<proteinExistence type="inferred from homology"/>
<evidence type="ECO:0000256" key="4">
    <source>
        <dbReference type="PROSITE-ProRule" id="PRU00703"/>
    </source>
</evidence>
<dbReference type="Gene3D" id="3.10.580.10">
    <property type="entry name" value="CBS-domain"/>
    <property type="match status" value="2"/>
</dbReference>
<dbReference type="EMBL" id="ONZP01000367">
    <property type="protein sequence ID" value="SPJ82524.1"/>
    <property type="molecule type" value="Genomic_DNA"/>
</dbReference>
<dbReference type="SMART" id="SM00116">
    <property type="entry name" value="CBS"/>
    <property type="match status" value="4"/>
</dbReference>
<dbReference type="SUPFAM" id="SSF54631">
    <property type="entry name" value="CBS-domain pair"/>
    <property type="match status" value="2"/>
</dbReference>
<keyword evidence="2" id="KW-0677">Repeat</keyword>
<dbReference type="GO" id="GO:0019901">
    <property type="term" value="F:protein kinase binding"/>
    <property type="evidence" value="ECO:0007669"/>
    <property type="project" value="TreeGrafter"/>
</dbReference>
<feature type="domain" description="CBS" evidence="6">
    <location>
        <begin position="231"/>
        <end position="291"/>
    </location>
</feature>